<evidence type="ECO:0000256" key="1">
    <source>
        <dbReference type="SAM" id="MobiDB-lite"/>
    </source>
</evidence>
<dbReference type="EMBL" id="DS231622">
    <property type="protein sequence ID" value="EDU50441.1"/>
    <property type="molecule type" value="Genomic_DNA"/>
</dbReference>
<protein>
    <submittedName>
        <fullName evidence="2">Uncharacterized protein</fullName>
    </submittedName>
</protein>
<gene>
    <name evidence="2" type="ORF">PTRG_07522</name>
</gene>
<proteinExistence type="predicted"/>
<dbReference type="HOGENOM" id="CLU_1579337_0_0_1"/>
<dbReference type="InParanoid" id="B2WC13"/>
<sequence length="169" mass="18208">MPCSHSFADPRSSSSAKWSLQSSDDFSPRCRYPPVSRMQQAHKDGADKATGMTDNGVGSAFPTSQPPRSFVRYGSSTEVVKSTLTSPLTQAGSGSVEHGTCIPIKGCPQQTPGTKKKPRLWLPDQVEPMLFRLAFCSLHVARKNTNTPANPTFNQACSGQSNSSRAYSP</sequence>
<dbReference type="AlphaFoldDB" id="B2WC13"/>
<feature type="compositionally biased region" description="Low complexity" evidence="1">
    <location>
        <begin position="12"/>
        <end position="23"/>
    </location>
</feature>
<feature type="region of interest" description="Disordered" evidence="1">
    <location>
        <begin position="147"/>
        <end position="169"/>
    </location>
</feature>
<reference evidence="3" key="1">
    <citation type="journal article" date="2013" name="G3 (Bethesda)">
        <title>Comparative genomics of a plant-pathogenic fungus, Pyrenophora tritici-repentis, reveals transduplication and the impact of repeat elements on pathogenicity and population divergence.</title>
        <authorList>
            <person name="Manning V.A."/>
            <person name="Pandelova I."/>
            <person name="Dhillon B."/>
            <person name="Wilhelm L.J."/>
            <person name="Goodwin S.B."/>
            <person name="Berlin A.M."/>
            <person name="Figueroa M."/>
            <person name="Freitag M."/>
            <person name="Hane J.K."/>
            <person name="Henrissat B."/>
            <person name="Holman W.H."/>
            <person name="Kodira C.D."/>
            <person name="Martin J."/>
            <person name="Oliver R.P."/>
            <person name="Robbertse B."/>
            <person name="Schackwitz W."/>
            <person name="Schwartz D.C."/>
            <person name="Spatafora J.W."/>
            <person name="Turgeon B.G."/>
            <person name="Yandava C."/>
            <person name="Young S."/>
            <person name="Zhou S."/>
            <person name="Zeng Q."/>
            <person name="Grigoriev I.V."/>
            <person name="Ma L.-J."/>
            <person name="Ciuffetti L.M."/>
        </authorList>
    </citation>
    <scope>NUCLEOTIDE SEQUENCE [LARGE SCALE GENOMIC DNA]</scope>
    <source>
        <strain evidence="3">Pt-1C-BFP</strain>
    </source>
</reference>
<dbReference type="Proteomes" id="UP000001471">
    <property type="component" value="Unassembled WGS sequence"/>
</dbReference>
<evidence type="ECO:0000313" key="2">
    <source>
        <dbReference type="EMBL" id="EDU50441.1"/>
    </source>
</evidence>
<evidence type="ECO:0000313" key="3">
    <source>
        <dbReference type="Proteomes" id="UP000001471"/>
    </source>
</evidence>
<feature type="region of interest" description="Disordered" evidence="1">
    <location>
        <begin position="1"/>
        <end position="71"/>
    </location>
</feature>
<accession>B2WC13</accession>
<name>B2WC13_PYRTR</name>
<organism evidence="2 3">
    <name type="scientific">Pyrenophora tritici-repentis (strain Pt-1C-BFP)</name>
    <name type="common">Wheat tan spot fungus</name>
    <name type="synonym">Drechslera tritici-repentis</name>
    <dbReference type="NCBI Taxonomy" id="426418"/>
    <lineage>
        <taxon>Eukaryota</taxon>
        <taxon>Fungi</taxon>
        <taxon>Dikarya</taxon>
        <taxon>Ascomycota</taxon>
        <taxon>Pezizomycotina</taxon>
        <taxon>Dothideomycetes</taxon>
        <taxon>Pleosporomycetidae</taxon>
        <taxon>Pleosporales</taxon>
        <taxon>Pleosporineae</taxon>
        <taxon>Pleosporaceae</taxon>
        <taxon>Pyrenophora</taxon>
    </lineage>
</organism>